<comment type="similarity">
    <text evidence="6">Belongs to the ABC-2 integral membrane protein family.</text>
</comment>
<dbReference type="PANTHER" id="PTHR43229:SF2">
    <property type="entry name" value="NODULATION PROTEIN J"/>
    <property type="match status" value="1"/>
</dbReference>
<feature type="domain" description="ABC transmembrane type-2" evidence="7">
    <location>
        <begin position="39"/>
        <end position="276"/>
    </location>
</feature>
<keyword evidence="2 6" id="KW-0812">Transmembrane</keyword>
<feature type="transmembrane region" description="Helical" evidence="6">
    <location>
        <begin position="160"/>
        <end position="182"/>
    </location>
</feature>
<proteinExistence type="inferred from homology"/>
<dbReference type="PROSITE" id="PS51012">
    <property type="entry name" value="ABC_TM2"/>
    <property type="match status" value="1"/>
</dbReference>
<dbReference type="PIRSF" id="PIRSF006648">
    <property type="entry name" value="DrrB"/>
    <property type="match status" value="1"/>
</dbReference>
<feature type="transmembrane region" description="Helical" evidence="6">
    <location>
        <begin position="189"/>
        <end position="206"/>
    </location>
</feature>
<feature type="transmembrane region" description="Helical" evidence="6">
    <location>
        <begin position="41"/>
        <end position="62"/>
    </location>
</feature>
<reference evidence="9" key="1">
    <citation type="submission" date="2016-10" db="EMBL/GenBank/DDBJ databases">
        <authorList>
            <person name="Varghese N."/>
            <person name="Submissions S."/>
        </authorList>
    </citation>
    <scope>NUCLEOTIDE SEQUENCE [LARGE SCALE GENOMIC DNA]</scope>
    <source>
        <strain evidence="9">CGMCC 4.3147</strain>
    </source>
</reference>
<dbReference type="Proteomes" id="UP000198662">
    <property type="component" value="Unassembled WGS sequence"/>
</dbReference>
<gene>
    <name evidence="8" type="ORF">SAMN05216298_2727</name>
</gene>
<comment type="subcellular location">
    <subcellularLocation>
        <location evidence="6">Cell membrane</location>
        <topology evidence="6">Multi-pass membrane protein</topology>
    </subcellularLocation>
    <subcellularLocation>
        <location evidence="1">Membrane</location>
        <topology evidence="1">Multi-pass membrane protein</topology>
    </subcellularLocation>
</comment>
<keyword evidence="3 6" id="KW-1133">Transmembrane helix</keyword>
<evidence type="ECO:0000256" key="6">
    <source>
        <dbReference type="RuleBase" id="RU361157"/>
    </source>
</evidence>
<dbReference type="RefSeq" id="WP_091049442.1">
    <property type="nucleotide sequence ID" value="NZ_FNGF01000003.1"/>
</dbReference>
<dbReference type="EMBL" id="FNGF01000003">
    <property type="protein sequence ID" value="SDL09890.1"/>
    <property type="molecule type" value="Genomic_DNA"/>
</dbReference>
<feature type="transmembrane region" description="Helical" evidence="6">
    <location>
        <begin position="250"/>
        <end position="270"/>
    </location>
</feature>
<dbReference type="GO" id="GO:0043190">
    <property type="term" value="C:ATP-binding cassette (ABC) transporter complex"/>
    <property type="evidence" value="ECO:0007669"/>
    <property type="project" value="InterPro"/>
</dbReference>
<sequence length="278" mass="30199">MTAVAPLPDETLAGRVKWTLHDYRTIVGQEFTHLLREPANFAWTLGFPIVMVLLFVYVFGSAMDVTGQGAGVDYVAYAMPGMFAMTMAFGFMNTAMAVAYAKEKGMVDRIRSMPTASSAVVVGRNISDTIHAGVDLLVLFLIALAIGWRSEGTVWETLGAFALLIWLRFALIWIGVWIGLMAKNVEQTGSLFALAFPFGMVSSVFTPPELMPGWLGAIAAWNPVSATATAIRELFGNPVATGGSWPEQHALAAAVLWPLLITLVFLPLGVRRFRNLGR</sequence>
<evidence type="ECO:0000313" key="9">
    <source>
        <dbReference type="Proteomes" id="UP000198662"/>
    </source>
</evidence>
<dbReference type="Pfam" id="PF01061">
    <property type="entry name" value="ABC2_membrane"/>
    <property type="match status" value="1"/>
</dbReference>
<evidence type="ECO:0000256" key="3">
    <source>
        <dbReference type="ARBA" id="ARBA00022989"/>
    </source>
</evidence>
<keyword evidence="6" id="KW-0813">Transport</keyword>
<keyword evidence="6" id="KW-1003">Cell membrane</keyword>
<keyword evidence="4 6" id="KW-0472">Membrane</keyword>
<accession>A0A1G9HAD8</accession>
<dbReference type="GO" id="GO:0140359">
    <property type="term" value="F:ABC-type transporter activity"/>
    <property type="evidence" value="ECO:0007669"/>
    <property type="project" value="InterPro"/>
</dbReference>
<dbReference type="InterPro" id="IPR051784">
    <property type="entry name" value="Nod_factor_ABC_transporter"/>
</dbReference>
<protein>
    <recommendedName>
        <fullName evidence="6">Transport permease protein</fullName>
    </recommendedName>
</protein>
<dbReference type="STRING" id="380244.SAMN05216298_2727"/>
<dbReference type="InterPro" id="IPR047817">
    <property type="entry name" value="ABC2_TM_bact-type"/>
</dbReference>
<dbReference type="InterPro" id="IPR000412">
    <property type="entry name" value="ABC_2_transport"/>
</dbReference>
<feature type="transmembrane region" description="Helical" evidence="6">
    <location>
        <begin position="74"/>
        <end position="101"/>
    </location>
</feature>
<dbReference type="GO" id="GO:0046677">
    <property type="term" value="P:response to antibiotic"/>
    <property type="evidence" value="ECO:0007669"/>
    <property type="project" value="UniProtKB-KW"/>
</dbReference>
<dbReference type="OrthoDB" id="3370990at2"/>
<dbReference type="PANTHER" id="PTHR43229">
    <property type="entry name" value="NODULATION PROTEIN J"/>
    <property type="match status" value="1"/>
</dbReference>
<evidence type="ECO:0000256" key="4">
    <source>
        <dbReference type="ARBA" id="ARBA00023136"/>
    </source>
</evidence>
<evidence type="ECO:0000259" key="7">
    <source>
        <dbReference type="PROSITE" id="PS51012"/>
    </source>
</evidence>
<name>A0A1G9HAD8_9ACTN</name>
<organism evidence="8 9">
    <name type="scientific">Glycomyces sambucus</name>
    <dbReference type="NCBI Taxonomy" id="380244"/>
    <lineage>
        <taxon>Bacteria</taxon>
        <taxon>Bacillati</taxon>
        <taxon>Actinomycetota</taxon>
        <taxon>Actinomycetes</taxon>
        <taxon>Glycomycetales</taxon>
        <taxon>Glycomycetaceae</taxon>
        <taxon>Glycomyces</taxon>
    </lineage>
</organism>
<evidence type="ECO:0000313" key="8">
    <source>
        <dbReference type="EMBL" id="SDL09890.1"/>
    </source>
</evidence>
<dbReference type="InterPro" id="IPR013525">
    <property type="entry name" value="ABC2_TM"/>
</dbReference>
<evidence type="ECO:0000256" key="5">
    <source>
        <dbReference type="ARBA" id="ARBA00023251"/>
    </source>
</evidence>
<feature type="transmembrane region" description="Helical" evidence="6">
    <location>
        <begin position="130"/>
        <end position="148"/>
    </location>
</feature>
<evidence type="ECO:0000256" key="2">
    <source>
        <dbReference type="ARBA" id="ARBA00022692"/>
    </source>
</evidence>
<dbReference type="AlphaFoldDB" id="A0A1G9HAD8"/>
<keyword evidence="9" id="KW-1185">Reference proteome</keyword>
<keyword evidence="5" id="KW-0046">Antibiotic resistance</keyword>
<evidence type="ECO:0000256" key="1">
    <source>
        <dbReference type="ARBA" id="ARBA00004141"/>
    </source>
</evidence>